<dbReference type="EMBL" id="GG662768">
    <property type="protein sequence ID" value="EAR91804.1"/>
    <property type="molecule type" value="Genomic_DNA"/>
</dbReference>
<feature type="compositionally biased region" description="Polar residues" evidence="1">
    <location>
        <begin position="183"/>
        <end position="213"/>
    </location>
</feature>
<accession>Q233Y0</accession>
<feature type="region of interest" description="Disordered" evidence="1">
    <location>
        <begin position="298"/>
        <end position="317"/>
    </location>
</feature>
<organism evidence="2 3">
    <name type="scientific">Tetrahymena thermophila (strain SB210)</name>
    <dbReference type="NCBI Taxonomy" id="312017"/>
    <lineage>
        <taxon>Eukaryota</taxon>
        <taxon>Sar</taxon>
        <taxon>Alveolata</taxon>
        <taxon>Ciliophora</taxon>
        <taxon>Intramacronucleata</taxon>
        <taxon>Oligohymenophorea</taxon>
        <taxon>Hymenostomatida</taxon>
        <taxon>Tetrahymenina</taxon>
        <taxon>Tetrahymenidae</taxon>
        <taxon>Tetrahymena</taxon>
    </lineage>
</organism>
<name>Q233Y0_TETTS</name>
<keyword evidence="3" id="KW-1185">Reference proteome</keyword>
<feature type="region of interest" description="Disordered" evidence="1">
    <location>
        <begin position="183"/>
        <end position="221"/>
    </location>
</feature>
<reference evidence="3" key="1">
    <citation type="journal article" date="2006" name="PLoS Biol.">
        <title>Macronuclear genome sequence of the ciliate Tetrahymena thermophila, a model eukaryote.</title>
        <authorList>
            <person name="Eisen J.A."/>
            <person name="Coyne R.S."/>
            <person name="Wu M."/>
            <person name="Wu D."/>
            <person name="Thiagarajan M."/>
            <person name="Wortman J.R."/>
            <person name="Badger J.H."/>
            <person name="Ren Q."/>
            <person name="Amedeo P."/>
            <person name="Jones K.M."/>
            <person name="Tallon L.J."/>
            <person name="Delcher A.L."/>
            <person name="Salzberg S.L."/>
            <person name="Silva J.C."/>
            <person name="Haas B.J."/>
            <person name="Majoros W.H."/>
            <person name="Farzad M."/>
            <person name="Carlton J.M."/>
            <person name="Smith R.K. Jr."/>
            <person name="Garg J."/>
            <person name="Pearlman R.E."/>
            <person name="Karrer K.M."/>
            <person name="Sun L."/>
            <person name="Manning G."/>
            <person name="Elde N.C."/>
            <person name="Turkewitz A.P."/>
            <person name="Asai D.J."/>
            <person name="Wilkes D.E."/>
            <person name="Wang Y."/>
            <person name="Cai H."/>
            <person name="Collins K."/>
            <person name="Stewart B.A."/>
            <person name="Lee S.R."/>
            <person name="Wilamowska K."/>
            <person name="Weinberg Z."/>
            <person name="Ruzzo W.L."/>
            <person name="Wloga D."/>
            <person name="Gaertig J."/>
            <person name="Frankel J."/>
            <person name="Tsao C.-C."/>
            <person name="Gorovsky M.A."/>
            <person name="Keeling P.J."/>
            <person name="Waller R.F."/>
            <person name="Patron N.J."/>
            <person name="Cherry J.M."/>
            <person name="Stover N.A."/>
            <person name="Krieger C.J."/>
            <person name="del Toro C."/>
            <person name="Ryder H.F."/>
            <person name="Williamson S.C."/>
            <person name="Barbeau R.A."/>
            <person name="Hamilton E.P."/>
            <person name="Orias E."/>
        </authorList>
    </citation>
    <scope>NUCLEOTIDE SEQUENCE [LARGE SCALE GENOMIC DNA]</scope>
    <source>
        <strain evidence="3">SB210</strain>
    </source>
</reference>
<dbReference type="InParanoid" id="Q233Y0"/>
<dbReference type="RefSeq" id="XP_001012049.1">
    <property type="nucleotide sequence ID" value="XM_001012049.3"/>
</dbReference>
<dbReference type="OrthoDB" id="285248at2759"/>
<gene>
    <name evidence="2" type="ORF">TTHERM_00984980</name>
</gene>
<dbReference type="eggNOG" id="ENOG502SJ9Y">
    <property type="taxonomic scope" value="Eukaryota"/>
</dbReference>
<dbReference type="AlphaFoldDB" id="Q233Y0"/>
<evidence type="ECO:0000313" key="3">
    <source>
        <dbReference type="Proteomes" id="UP000009168"/>
    </source>
</evidence>
<evidence type="ECO:0000256" key="1">
    <source>
        <dbReference type="SAM" id="MobiDB-lite"/>
    </source>
</evidence>
<dbReference type="KEGG" id="tet:TTHERM_00984980"/>
<proteinExistence type="predicted"/>
<dbReference type="Proteomes" id="UP000009168">
    <property type="component" value="Unassembled WGS sequence"/>
</dbReference>
<evidence type="ECO:0000313" key="2">
    <source>
        <dbReference type="EMBL" id="EAR91804.1"/>
    </source>
</evidence>
<protein>
    <submittedName>
        <fullName evidence="2">Uncharacterized protein</fullName>
    </submittedName>
</protein>
<dbReference type="HOGENOM" id="CLU_884165_0_0_1"/>
<dbReference type="GeneID" id="7846627"/>
<dbReference type="OMA" id="EINTITM"/>
<sequence length="339" mass="39536">MNRYNQYSQQACGGFSQNTLMGNWMEERLAPKQPFRDITLKKLRETDNAISTYVDNGTLLPLRRLERNSAWQTKENIPNDNYKEFRTTNQTFFDKKLLNNYFENGDCRNITKTIQEKKDMPEINTITMMTHKSNSYHLVGRHNIKQLEKERTAKQNIGDFGSTLRKHDEMHSRFLDMTSYQQSFSRPLKQTPNDMQSKQQKEQNQPAGLSIQASKPPDQQRKRLLSLQTGEKFQEEQDPKYNTTYQRSWVPIKNTGLQEAKQNLQRDRTKNFSVGISSTVGLETYLKNVSQRQSVDNATSLPIGDGEFSQNAKRQNTPGEFRRIRSDITRVMNTSLSKR</sequence>
<feature type="compositionally biased region" description="Polar residues" evidence="1">
    <location>
        <begin position="308"/>
        <end position="317"/>
    </location>
</feature>